<dbReference type="Gene3D" id="3.90.1150.10">
    <property type="entry name" value="Aspartate Aminotransferase, domain 1"/>
    <property type="match status" value="1"/>
</dbReference>
<comment type="similarity">
    <text evidence="1">In the C-terminal section; belongs to the class-I pyridoxal-phosphate-dependent aminotransferase family.</text>
</comment>
<dbReference type="EMBL" id="QFFJ01000002">
    <property type="protein sequence ID" value="RBL89396.1"/>
    <property type="molecule type" value="Genomic_DNA"/>
</dbReference>
<dbReference type="CDD" id="cd00609">
    <property type="entry name" value="AAT_like"/>
    <property type="match status" value="1"/>
</dbReference>
<dbReference type="InterPro" id="IPR000524">
    <property type="entry name" value="Tscrpt_reg_HTH_GntR"/>
</dbReference>
<dbReference type="Gene3D" id="3.40.640.10">
    <property type="entry name" value="Type I PLP-dependent aspartate aminotransferase-like (Major domain)"/>
    <property type="match status" value="1"/>
</dbReference>
<proteinExistence type="inferred from homology"/>
<evidence type="ECO:0000256" key="5">
    <source>
        <dbReference type="ARBA" id="ARBA00023163"/>
    </source>
</evidence>
<keyword evidence="8" id="KW-1185">Reference proteome</keyword>
<dbReference type="SUPFAM" id="SSF46785">
    <property type="entry name" value="Winged helix' DNA-binding domain"/>
    <property type="match status" value="1"/>
</dbReference>
<keyword evidence="2" id="KW-0663">Pyridoxal phosphate</keyword>
<keyword evidence="7" id="KW-0808">Transferase</keyword>
<reference evidence="7 8" key="1">
    <citation type="submission" date="2018-05" db="EMBL/GenBank/DDBJ databases">
        <title>Chitinophaga sp. K3CV102501T nov., isolated from isolated from a monsoon evergreen broad-leaved forest soil.</title>
        <authorList>
            <person name="Lv Y."/>
        </authorList>
    </citation>
    <scope>NUCLEOTIDE SEQUENCE [LARGE SCALE GENOMIC DNA]</scope>
    <source>
        <strain evidence="7 8">GDMCC 1.1325</strain>
    </source>
</reference>
<name>A0A365XSP1_9BACT</name>
<dbReference type="InterPro" id="IPR015424">
    <property type="entry name" value="PyrdxlP-dep_Trfase"/>
</dbReference>
<dbReference type="SMART" id="SM00345">
    <property type="entry name" value="HTH_GNTR"/>
    <property type="match status" value="1"/>
</dbReference>
<evidence type="ECO:0000259" key="6">
    <source>
        <dbReference type="PROSITE" id="PS50949"/>
    </source>
</evidence>
<dbReference type="InterPro" id="IPR051446">
    <property type="entry name" value="HTH_trans_reg/aminotransferase"/>
</dbReference>
<dbReference type="InterPro" id="IPR036388">
    <property type="entry name" value="WH-like_DNA-bd_sf"/>
</dbReference>
<evidence type="ECO:0000256" key="2">
    <source>
        <dbReference type="ARBA" id="ARBA00022898"/>
    </source>
</evidence>
<dbReference type="PANTHER" id="PTHR46577">
    <property type="entry name" value="HTH-TYPE TRANSCRIPTIONAL REGULATORY PROTEIN GABR"/>
    <property type="match status" value="1"/>
</dbReference>
<dbReference type="Gene3D" id="1.10.10.10">
    <property type="entry name" value="Winged helix-like DNA-binding domain superfamily/Winged helix DNA-binding domain"/>
    <property type="match status" value="1"/>
</dbReference>
<dbReference type="Pfam" id="PF00392">
    <property type="entry name" value="GntR"/>
    <property type="match status" value="1"/>
</dbReference>
<dbReference type="GO" id="GO:0003677">
    <property type="term" value="F:DNA binding"/>
    <property type="evidence" value="ECO:0007669"/>
    <property type="project" value="UniProtKB-KW"/>
</dbReference>
<dbReference type="InterPro" id="IPR004839">
    <property type="entry name" value="Aminotransferase_I/II_large"/>
</dbReference>
<gene>
    <name evidence="7" type="ORF">DF182_23025</name>
</gene>
<dbReference type="GO" id="GO:0008483">
    <property type="term" value="F:transaminase activity"/>
    <property type="evidence" value="ECO:0007669"/>
    <property type="project" value="UniProtKB-KW"/>
</dbReference>
<keyword evidence="4" id="KW-0238">DNA-binding</keyword>
<dbReference type="InterPro" id="IPR036390">
    <property type="entry name" value="WH_DNA-bd_sf"/>
</dbReference>
<dbReference type="GO" id="GO:0030170">
    <property type="term" value="F:pyridoxal phosphate binding"/>
    <property type="evidence" value="ECO:0007669"/>
    <property type="project" value="InterPro"/>
</dbReference>
<accession>A0A365XSP1</accession>
<keyword evidence="7" id="KW-0032">Aminotransferase</keyword>
<dbReference type="SUPFAM" id="SSF53383">
    <property type="entry name" value="PLP-dependent transferases"/>
    <property type="match status" value="1"/>
</dbReference>
<evidence type="ECO:0000256" key="3">
    <source>
        <dbReference type="ARBA" id="ARBA00023015"/>
    </source>
</evidence>
<dbReference type="Pfam" id="PF00155">
    <property type="entry name" value="Aminotran_1_2"/>
    <property type="match status" value="1"/>
</dbReference>
<sequence>MYDKIITKTRTRTDTELRNFDHNRFFFRKMNTRKDFLYLQLADRIEALISNGTYTIGDKLPSVRSLHEEHGVSISTALQVYLHLERKGWVEAREKSGYYVHYSRETMPRLPKVSDPAKTASIVNISGRVAIIRHTTGRKGMISLIGASPHLSLLPVNKLNKALRQAAREEKTTYIPYGDIDGHLPLRRHIARHSLAWGGSVAADDMVVTNGAIEAITICLRTIAKAGDTIAIESPTFFGLLQAIENLGMKALEIPTDPVTGISLDHLEDAFRRKKVAACLFISNYSNPLGCLIPDDAKKQLARMIEKYNIPLIEDDVYGDLHFAPERPRAIKSYDRADLVLYCSSYSKNIAAGLRVGWIINRRYHDRLAQMKFMSSAGTGMLPQLVFTRFLDQQRMDLHLKPLRQALHVQTLQMTRAIQQYFPADTRLTRPQGGMSLWAVLPRKVDSWALHRQALDHHITFTPGTLFSSQDKYNHCLRLSNANPLDDDQTWAIQMLGKLIQKQLDSGS</sequence>
<dbReference type="Proteomes" id="UP000253410">
    <property type="component" value="Unassembled WGS sequence"/>
</dbReference>
<dbReference type="AlphaFoldDB" id="A0A365XSP1"/>
<feature type="domain" description="HTH gntR-type" evidence="6">
    <location>
        <begin position="35"/>
        <end position="103"/>
    </location>
</feature>
<keyword evidence="5" id="KW-0804">Transcription</keyword>
<dbReference type="InterPro" id="IPR015422">
    <property type="entry name" value="PyrdxlP-dep_Trfase_small"/>
</dbReference>
<keyword evidence="3" id="KW-0805">Transcription regulation</keyword>
<evidence type="ECO:0000256" key="1">
    <source>
        <dbReference type="ARBA" id="ARBA00005384"/>
    </source>
</evidence>
<dbReference type="PROSITE" id="PS50949">
    <property type="entry name" value="HTH_GNTR"/>
    <property type="match status" value="1"/>
</dbReference>
<dbReference type="PANTHER" id="PTHR46577:SF2">
    <property type="entry name" value="TRANSCRIPTIONAL REGULATORY PROTEIN"/>
    <property type="match status" value="1"/>
</dbReference>
<evidence type="ECO:0000256" key="4">
    <source>
        <dbReference type="ARBA" id="ARBA00023125"/>
    </source>
</evidence>
<comment type="caution">
    <text evidence="7">The sequence shown here is derived from an EMBL/GenBank/DDBJ whole genome shotgun (WGS) entry which is preliminary data.</text>
</comment>
<evidence type="ECO:0000313" key="7">
    <source>
        <dbReference type="EMBL" id="RBL89396.1"/>
    </source>
</evidence>
<protein>
    <submittedName>
        <fullName evidence="7">PLP-dependent aminotransferase family protein</fullName>
    </submittedName>
</protein>
<evidence type="ECO:0000313" key="8">
    <source>
        <dbReference type="Proteomes" id="UP000253410"/>
    </source>
</evidence>
<dbReference type="InterPro" id="IPR015421">
    <property type="entry name" value="PyrdxlP-dep_Trfase_major"/>
</dbReference>
<organism evidence="7 8">
    <name type="scientific">Chitinophaga flava</name>
    <dbReference type="NCBI Taxonomy" id="2259036"/>
    <lineage>
        <taxon>Bacteria</taxon>
        <taxon>Pseudomonadati</taxon>
        <taxon>Bacteroidota</taxon>
        <taxon>Chitinophagia</taxon>
        <taxon>Chitinophagales</taxon>
        <taxon>Chitinophagaceae</taxon>
        <taxon>Chitinophaga</taxon>
    </lineage>
</organism>
<dbReference type="CDD" id="cd07377">
    <property type="entry name" value="WHTH_GntR"/>
    <property type="match status" value="1"/>
</dbReference>
<dbReference type="GO" id="GO:0003700">
    <property type="term" value="F:DNA-binding transcription factor activity"/>
    <property type="evidence" value="ECO:0007669"/>
    <property type="project" value="InterPro"/>
</dbReference>